<proteinExistence type="predicted"/>
<evidence type="ECO:0000256" key="1">
    <source>
        <dbReference type="SAM" id="MobiDB-lite"/>
    </source>
</evidence>
<reference evidence="2 3" key="1">
    <citation type="submission" date="2019-05" db="EMBL/GenBank/DDBJ databases">
        <title>Mikania micrantha, genome provides insights into the molecular mechanism of rapid growth.</title>
        <authorList>
            <person name="Liu B."/>
        </authorList>
    </citation>
    <scope>NUCLEOTIDE SEQUENCE [LARGE SCALE GENOMIC DNA]</scope>
    <source>
        <strain evidence="2">NLD-2019</strain>
        <tissue evidence="2">Leaf</tissue>
    </source>
</reference>
<dbReference type="AlphaFoldDB" id="A0A5N6LXX8"/>
<organism evidence="2 3">
    <name type="scientific">Mikania micrantha</name>
    <name type="common">bitter vine</name>
    <dbReference type="NCBI Taxonomy" id="192012"/>
    <lineage>
        <taxon>Eukaryota</taxon>
        <taxon>Viridiplantae</taxon>
        <taxon>Streptophyta</taxon>
        <taxon>Embryophyta</taxon>
        <taxon>Tracheophyta</taxon>
        <taxon>Spermatophyta</taxon>
        <taxon>Magnoliopsida</taxon>
        <taxon>eudicotyledons</taxon>
        <taxon>Gunneridae</taxon>
        <taxon>Pentapetalae</taxon>
        <taxon>asterids</taxon>
        <taxon>campanulids</taxon>
        <taxon>Asterales</taxon>
        <taxon>Asteraceae</taxon>
        <taxon>Asteroideae</taxon>
        <taxon>Heliantheae alliance</taxon>
        <taxon>Eupatorieae</taxon>
        <taxon>Mikania</taxon>
    </lineage>
</organism>
<name>A0A5N6LXX8_9ASTR</name>
<protein>
    <submittedName>
        <fullName evidence="2">Uncharacterized protein</fullName>
    </submittedName>
</protein>
<keyword evidence="3" id="KW-1185">Reference proteome</keyword>
<gene>
    <name evidence="2" type="ORF">E3N88_34369</name>
</gene>
<feature type="region of interest" description="Disordered" evidence="1">
    <location>
        <begin position="33"/>
        <end position="68"/>
    </location>
</feature>
<sequence length="68" mass="7522">MADNNPNDETDRLAAIITRQVAQVLPTLVTQLNNSYQNSPSGSQYHPTQNNGNGEQQQINLGQDQQQN</sequence>
<accession>A0A5N6LXX8</accession>
<comment type="caution">
    <text evidence="2">The sequence shown here is derived from an EMBL/GenBank/DDBJ whole genome shotgun (WGS) entry which is preliminary data.</text>
</comment>
<evidence type="ECO:0000313" key="2">
    <source>
        <dbReference type="EMBL" id="KAD3066489.1"/>
    </source>
</evidence>
<feature type="compositionally biased region" description="Polar residues" evidence="1">
    <location>
        <begin position="33"/>
        <end position="48"/>
    </location>
</feature>
<dbReference type="EMBL" id="SZYD01000017">
    <property type="protein sequence ID" value="KAD3066489.1"/>
    <property type="molecule type" value="Genomic_DNA"/>
</dbReference>
<dbReference type="Proteomes" id="UP000326396">
    <property type="component" value="Linkage Group LG7"/>
</dbReference>
<feature type="compositionally biased region" description="Low complexity" evidence="1">
    <location>
        <begin position="49"/>
        <end position="68"/>
    </location>
</feature>
<evidence type="ECO:0000313" key="3">
    <source>
        <dbReference type="Proteomes" id="UP000326396"/>
    </source>
</evidence>